<dbReference type="HOGENOM" id="CLU_1976425_0_0_2"/>
<evidence type="ECO:0000313" key="3">
    <source>
        <dbReference type="Proteomes" id="UP000032027"/>
    </source>
</evidence>
<reference evidence="3" key="1">
    <citation type="submission" date="2015-02" db="EMBL/GenBank/DDBJ databases">
        <title>Characterization of two novel Thaumarchaeota isolated from the Northern Adriatic Sea.</title>
        <authorList>
            <person name="Bayer B."/>
            <person name="Vojvoda J."/>
            <person name="Offre P."/>
            <person name="Srivastava A."/>
            <person name="Elisabeth N."/>
            <person name="Garcia J.A.L."/>
            <person name="Schleper C."/>
            <person name="Herndl G.J."/>
        </authorList>
    </citation>
    <scope>NUCLEOTIDE SEQUENCE [LARGE SCALE GENOMIC DNA]</scope>
    <source>
        <strain evidence="3">D3C</strain>
    </source>
</reference>
<reference evidence="2 3" key="2">
    <citation type="journal article" date="2016" name="ISME J.">
        <title>Physiological and genomic characterization of two novel marine thaumarchaeal strains indicates niche differentiation.</title>
        <authorList>
            <person name="Bayer B."/>
            <person name="Vojvoda J."/>
            <person name="Offre P."/>
            <person name="Alves R.J."/>
            <person name="Elisabeth N.H."/>
            <person name="Garcia J.A."/>
            <person name="Volland J.M."/>
            <person name="Srivastava A."/>
            <person name="Schleper C."/>
            <person name="Herndl G.J."/>
        </authorList>
    </citation>
    <scope>NUCLEOTIDE SEQUENCE [LARGE SCALE GENOMIC DNA]</scope>
    <source>
        <strain evidence="2 3">D3C</strain>
    </source>
</reference>
<gene>
    <name evidence="2" type="ORF">NPIRD3C_1878</name>
</gene>
<accession>A0A0C5BTN3</accession>
<evidence type="ECO:0000256" key="1">
    <source>
        <dbReference type="SAM" id="Phobius"/>
    </source>
</evidence>
<dbReference type="EMBL" id="CP010868">
    <property type="protein sequence ID" value="AJM93088.1"/>
    <property type="molecule type" value="Genomic_DNA"/>
</dbReference>
<name>A0A0C5BTN3_9ARCH</name>
<organism evidence="2 3">
    <name type="scientific">Nitrosopumilus piranensis</name>
    <dbReference type="NCBI Taxonomy" id="1582439"/>
    <lineage>
        <taxon>Archaea</taxon>
        <taxon>Nitrososphaerota</taxon>
        <taxon>Nitrososphaeria</taxon>
        <taxon>Nitrosopumilales</taxon>
        <taxon>Nitrosopumilaceae</taxon>
        <taxon>Nitrosopumilus</taxon>
    </lineage>
</organism>
<dbReference type="Proteomes" id="UP000032027">
    <property type="component" value="Chromosome"/>
</dbReference>
<keyword evidence="1" id="KW-1133">Transmembrane helix</keyword>
<feature type="transmembrane region" description="Helical" evidence="1">
    <location>
        <begin position="7"/>
        <end position="27"/>
    </location>
</feature>
<dbReference type="GeneID" id="41600961"/>
<keyword evidence="3" id="KW-1185">Reference proteome</keyword>
<dbReference type="PATRIC" id="fig|1582439.9.peg.1938"/>
<evidence type="ECO:0000313" key="2">
    <source>
        <dbReference type="EMBL" id="AJM93088.1"/>
    </source>
</evidence>
<keyword evidence="1" id="KW-0472">Membrane</keyword>
<dbReference type="RefSeq" id="WP_148703808.1">
    <property type="nucleotide sequence ID" value="NZ_CP010868.1"/>
</dbReference>
<dbReference type="KEGG" id="nid:NPIRD3C_1878"/>
<dbReference type="OrthoDB" id="382440at2157"/>
<dbReference type="STRING" id="1582439.NPIRD3C_1878"/>
<sequence>MKTRYKILIITIPIALIVSSAYINAFFNSVIDYDTSDDIPYDLDMVFHEEEYAVEYFVVNGHTDYVEIAIPTDLIDGVFMIHINGDNVDDERISIDGNKVIVNYGQTIASVKLFGSHELGGLENEN</sequence>
<proteinExistence type="predicted"/>
<dbReference type="AlphaFoldDB" id="A0A0C5BTN3"/>
<reference evidence="2 3" key="3">
    <citation type="journal article" date="2019" name="Int. J. Syst. Evol. Microbiol.">
        <title>Nitrosopumilus adriaticus sp. nov. and Nitrosopumilus piranensis sp. nov., two ammonia-oxidizing archaea from the Adriatic Sea and members of the class Nitrososphaeria.</title>
        <authorList>
            <person name="Bayer B."/>
            <person name="Vojvoda J."/>
            <person name="Reinthaler T."/>
            <person name="Reyes C."/>
            <person name="Pinto M."/>
            <person name="Herndl G.J."/>
        </authorList>
    </citation>
    <scope>NUCLEOTIDE SEQUENCE [LARGE SCALE GENOMIC DNA]</scope>
    <source>
        <strain evidence="2 3">D3C</strain>
    </source>
</reference>
<keyword evidence="1" id="KW-0812">Transmembrane</keyword>
<protein>
    <submittedName>
        <fullName evidence="2">Uncharacterized protein</fullName>
    </submittedName>
</protein>